<evidence type="ECO:0000259" key="4">
    <source>
        <dbReference type="Pfam" id="PF25597"/>
    </source>
</evidence>
<evidence type="ECO:0000256" key="1">
    <source>
        <dbReference type="SAM" id="Phobius"/>
    </source>
</evidence>
<evidence type="ECO:0000259" key="2">
    <source>
        <dbReference type="Pfam" id="PF07727"/>
    </source>
</evidence>
<organism evidence="5 6">
    <name type="scientific">Vitis vinifera</name>
    <name type="common">Grape</name>
    <dbReference type="NCBI Taxonomy" id="29760"/>
    <lineage>
        <taxon>Eukaryota</taxon>
        <taxon>Viridiplantae</taxon>
        <taxon>Streptophyta</taxon>
        <taxon>Embryophyta</taxon>
        <taxon>Tracheophyta</taxon>
        <taxon>Spermatophyta</taxon>
        <taxon>Magnoliopsida</taxon>
        <taxon>eudicotyledons</taxon>
        <taxon>Gunneridae</taxon>
        <taxon>Pentapetalae</taxon>
        <taxon>rosids</taxon>
        <taxon>Vitales</taxon>
        <taxon>Vitaceae</taxon>
        <taxon>Viteae</taxon>
        <taxon>Vitis</taxon>
    </lineage>
</organism>
<dbReference type="InterPro" id="IPR057670">
    <property type="entry name" value="SH3_retrovirus"/>
</dbReference>
<dbReference type="Pfam" id="PF07727">
    <property type="entry name" value="RVT_2"/>
    <property type="match status" value="1"/>
</dbReference>
<dbReference type="SUPFAM" id="SSF56672">
    <property type="entry name" value="DNA/RNA polymerases"/>
    <property type="match status" value="1"/>
</dbReference>
<dbReference type="PANTHER" id="PTHR34222">
    <property type="entry name" value="GAG_PRE-INTEGRS DOMAIN-CONTAINING PROTEIN"/>
    <property type="match status" value="1"/>
</dbReference>
<dbReference type="Pfam" id="PF25597">
    <property type="entry name" value="SH3_retrovirus"/>
    <property type="match status" value="1"/>
</dbReference>
<proteinExistence type="predicted"/>
<feature type="transmembrane region" description="Helical" evidence="1">
    <location>
        <begin position="612"/>
        <end position="634"/>
    </location>
</feature>
<name>A0A438JWD1_VITVI</name>
<dbReference type="InterPro" id="IPR013103">
    <property type="entry name" value="RVT_2"/>
</dbReference>
<evidence type="ECO:0000259" key="3">
    <source>
        <dbReference type="Pfam" id="PF13976"/>
    </source>
</evidence>
<keyword evidence="1" id="KW-0472">Membrane</keyword>
<dbReference type="PANTHER" id="PTHR34222:SF95">
    <property type="entry name" value="RRNA 2'-O-METHYLTRANSFERASE FIBRILLARIN-LIKE ISOFORM X1"/>
    <property type="match status" value="1"/>
</dbReference>
<dbReference type="Proteomes" id="UP000288805">
    <property type="component" value="Unassembled WGS sequence"/>
</dbReference>
<keyword evidence="1" id="KW-0812">Transmembrane</keyword>
<sequence>MFSTRDMGVHVVLEVDEQIETMNDRVSFRLPFPSPKAFQLAILWSENPHHRQYFFGDIFRHQPHHQECKRRSATFLKTPEPKIDPRASHALALEGAWPTFWCQASISRLVRCRLALLSLRQFSLNPASPFFCHFSLLRPPTVAPFLGRDLCGSLQSKRDSISGEVDMATKNPIFTSVISGSPTITSKKLIGSENYLSWSTSVELWFMGQGYEDHLVTPEDAIPDVDKVQWKKIDAQLCNDMDLSTYIGQIVSLKEEFLTLMPFTNDAETQQIQTDKFFMALILIGLRPDLESVRDQILASPSVPSLDDVFVRLLRLSSTQTLSTNGPSDSSVLAYQINSRGRRSGNRSRGQCPSCTYCNKLGHTRDRCYQLHGRPPRTAHIAQSSDPLLFRHDSTAISTSQSITLTGSDYDAYLRYQATTSASIAFVAQTGNVSVCFTQSPSLGPWILDFGAFDHIFGIGLTHHLPSLPLHYDLSTEKTIDIGCESQGLYHLTSPSSPAACISIDAPLLIHSRLGHPSLSKFQKMVPRFSTLLSLAFGQDKLSAKATECIFLRYSQLQKGYRCYSLDTHHYFLSTDVTFFEDSPFFSSFESFPISKVLLLPIYLPLQMRSLVLFRSIIVDIVLLLLLSLQLRYLMTHLMSHRFLLPWPSLRKVGCRWVYTVKVGPDGRVDRLKTRLVAQDYTQIYGCDYGDTFSSVAKIAYNAFLHSELLEELYMEQPPGFVAQGESGLVCKLRCSLYGLKQSPWAWFGHFSSVVQEFGMFRSEADHSVFYHHNSSSQYIYLVVYVDDIIIIGSDQEECKPVDTPMDPKQDVMARSSAEVEYQVMALEHVNSYG</sequence>
<protein>
    <submittedName>
        <fullName evidence="5">Retrovirus-related Pol polyprotein from transposon RE2</fullName>
    </submittedName>
</protein>
<comment type="caution">
    <text evidence="5">The sequence shown here is derived from an EMBL/GenBank/DDBJ whole genome shotgun (WGS) entry which is preliminary data.</text>
</comment>
<evidence type="ECO:0000313" key="5">
    <source>
        <dbReference type="EMBL" id="RVX13274.1"/>
    </source>
</evidence>
<feature type="domain" description="GAG-pre-integrase" evidence="3">
    <location>
        <begin position="488"/>
        <end position="529"/>
    </location>
</feature>
<feature type="domain" description="Reverse transcriptase Ty1/copia-type" evidence="2">
    <location>
        <begin position="702"/>
        <end position="809"/>
    </location>
</feature>
<keyword evidence="1" id="KW-1133">Transmembrane helix</keyword>
<dbReference type="InterPro" id="IPR025724">
    <property type="entry name" value="GAG-pre-integrase_dom"/>
</dbReference>
<accession>A0A438JWD1</accession>
<dbReference type="Pfam" id="PF13976">
    <property type="entry name" value="gag_pre-integrs"/>
    <property type="match status" value="1"/>
</dbReference>
<gene>
    <name evidence="5" type="primary">RE2_435</name>
    <name evidence="5" type="ORF">CK203_018107</name>
</gene>
<evidence type="ECO:0000313" key="6">
    <source>
        <dbReference type="Proteomes" id="UP000288805"/>
    </source>
</evidence>
<dbReference type="EMBL" id="QGNW01000025">
    <property type="protein sequence ID" value="RVX13274.1"/>
    <property type="molecule type" value="Genomic_DNA"/>
</dbReference>
<reference evidence="5 6" key="1">
    <citation type="journal article" date="2018" name="PLoS Genet.">
        <title>Population sequencing reveals clonal diversity and ancestral inbreeding in the grapevine cultivar Chardonnay.</title>
        <authorList>
            <person name="Roach M.J."/>
            <person name="Johnson D.L."/>
            <person name="Bohlmann J."/>
            <person name="van Vuuren H.J."/>
            <person name="Jones S.J."/>
            <person name="Pretorius I.S."/>
            <person name="Schmidt S.A."/>
            <person name="Borneman A.R."/>
        </authorList>
    </citation>
    <scope>NUCLEOTIDE SEQUENCE [LARGE SCALE GENOMIC DNA]</scope>
    <source>
        <strain evidence="6">cv. Chardonnay</strain>
        <tissue evidence="5">Leaf</tissue>
    </source>
</reference>
<feature type="domain" description="Retroviral polymerase SH3-like" evidence="4">
    <location>
        <begin position="539"/>
        <end position="586"/>
    </location>
</feature>
<dbReference type="InterPro" id="IPR043502">
    <property type="entry name" value="DNA/RNA_pol_sf"/>
</dbReference>
<dbReference type="AlphaFoldDB" id="A0A438JWD1"/>